<dbReference type="EMBL" id="QTSX02004264">
    <property type="protein sequence ID" value="KAJ9067218.1"/>
    <property type="molecule type" value="Genomic_DNA"/>
</dbReference>
<organism evidence="1 2">
    <name type="scientific">Entomophthora muscae</name>
    <dbReference type="NCBI Taxonomy" id="34485"/>
    <lineage>
        <taxon>Eukaryota</taxon>
        <taxon>Fungi</taxon>
        <taxon>Fungi incertae sedis</taxon>
        <taxon>Zoopagomycota</taxon>
        <taxon>Entomophthoromycotina</taxon>
        <taxon>Entomophthoromycetes</taxon>
        <taxon>Entomophthorales</taxon>
        <taxon>Entomophthoraceae</taxon>
        <taxon>Entomophthora</taxon>
    </lineage>
</organism>
<reference evidence="1" key="1">
    <citation type="submission" date="2022-04" db="EMBL/GenBank/DDBJ databases">
        <title>Genome of the entomopathogenic fungus Entomophthora muscae.</title>
        <authorList>
            <person name="Elya C."/>
            <person name="Lovett B.R."/>
            <person name="Lee E."/>
            <person name="Macias A.M."/>
            <person name="Hajek A.E."/>
            <person name="De Bivort B.L."/>
            <person name="Kasson M.T."/>
            <person name="De Fine Licht H.H."/>
            <person name="Stajich J.E."/>
        </authorList>
    </citation>
    <scope>NUCLEOTIDE SEQUENCE</scope>
    <source>
        <strain evidence="1">Berkeley</strain>
    </source>
</reference>
<comment type="caution">
    <text evidence="1">The sequence shown here is derived from an EMBL/GenBank/DDBJ whole genome shotgun (WGS) entry which is preliminary data.</text>
</comment>
<name>A0ACC2SXZ5_9FUNG</name>
<gene>
    <name evidence="1" type="ORF">DSO57_1001855</name>
</gene>
<evidence type="ECO:0000313" key="1">
    <source>
        <dbReference type="EMBL" id="KAJ9067218.1"/>
    </source>
</evidence>
<accession>A0ACC2SXZ5</accession>
<sequence>MSYEPLATIVEPSAPVMYFTIDGATTNKRDPTFYTKVPIPCVEPASQDAAVPAVTLFALQHHNYLRL</sequence>
<evidence type="ECO:0000313" key="2">
    <source>
        <dbReference type="Proteomes" id="UP001165960"/>
    </source>
</evidence>
<protein>
    <submittedName>
        <fullName evidence="1">Uncharacterized protein</fullName>
    </submittedName>
</protein>
<keyword evidence="2" id="KW-1185">Reference proteome</keyword>
<dbReference type="Proteomes" id="UP001165960">
    <property type="component" value="Unassembled WGS sequence"/>
</dbReference>
<proteinExistence type="predicted"/>